<dbReference type="AlphaFoldDB" id="A0A2K4WF03"/>
<sequence>MKNIQIIDGAENCVYDIFGATEDEFFLIFLNGTDIAFIDEVYANGSSEKLDAVFDKIWKRPVMKGDVQGIHGTLFYELEGKKIYYPSRLDREAVNPDGSLLR</sequence>
<accession>A0A2K4WF03</accession>
<protein>
    <submittedName>
        <fullName evidence="1">Uncharacterized protein</fullName>
    </submittedName>
</protein>
<dbReference type="Proteomes" id="UP000238093">
    <property type="component" value="Chromosome I"/>
</dbReference>
<proteinExistence type="predicted"/>
<dbReference type="RefSeq" id="WP_005740922.1">
    <property type="nucleotide sequence ID" value="NZ_LT963408.1"/>
</dbReference>
<reference evidence="1 2" key="1">
    <citation type="submission" date="2017-11" db="EMBL/GenBank/DDBJ databases">
        <authorList>
            <person name="Han C.G."/>
        </authorList>
    </citation>
    <scope>NUCLEOTIDE SEQUENCE [LARGE SCALE GENOMIC DNA]</scope>
    <source>
        <strain evidence="1">CFBP6411</strain>
    </source>
</reference>
<evidence type="ECO:0000313" key="2">
    <source>
        <dbReference type="Proteomes" id="UP000238093"/>
    </source>
</evidence>
<evidence type="ECO:0000313" key="1">
    <source>
        <dbReference type="EMBL" id="SOS34487.1"/>
    </source>
</evidence>
<name>A0A2K4WF03_9PSED</name>
<organism evidence="1 2">
    <name type="scientific">Pseudomonas syringae group genomosp. 3</name>
    <dbReference type="NCBI Taxonomy" id="251701"/>
    <lineage>
        <taxon>Bacteria</taxon>
        <taxon>Pseudomonadati</taxon>
        <taxon>Pseudomonadota</taxon>
        <taxon>Gammaproteobacteria</taxon>
        <taxon>Pseudomonadales</taxon>
        <taxon>Pseudomonadaceae</taxon>
        <taxon>Pseudomonas</taxon>
    </lineage>
</organism>
<dbReference type="EMBL" id="LT963408">
    <property type="protein sequence ID" value="SOS34487.1"/>
    <property type="molecule type" value="Genomic_DNA"/>
</dbReference>
<gene>
    <name evidence="1" type="ORF">CFBP6411_03130</name>
</gene>